<name>A0AAD4F6J1_9PEZI</name>
<dbReference type="AlphaFoldDB" id="A0AAD4F6J1"/>
<sequence length="114" mass="12640">MKLSVSTLVAAALSLAATASADSMYVDHVCLATACSANGYFTTSFGTFQVNAKDGCRTSGVPYMNEFCIDEKRGRMHFRFNQQNKRCMKVTSNDFEICNDGNPTDYYTEVPCTW</sequence>
<comment type="caution">
    <text evidence="2">The sequence shown here is derived from an EMBL/GenBank/DDBJ whole genome shotgun (WGS) entry which is preliminary data.</text>
</comment>
<feature type="signal peptide" evidence="1">
    <location>
        <begin position="1"/>
        <end position="21"/>
    </location>
</feature>
<dbReference type="Proteomes" id="UP001197093">
    <property type="component" value="Unassembled WGS sequence"/>
</dbReference>
<evidence type="ECO:0000313" key="2">
    <source>
        <dbReference type="EMBL" id="KAG7293634.1"/>
    </source>
</evidence>
<reference evidence="2" key="1">
    <citation type="submission" date="2023-02" db="EMBL/GenBank/DDBJ databases">
        <authorList>
            <person name="Palmer J.M."/>
        </authorList>
    </citation>
    <scope>NUCLEOTIDE SEQUENCE</scope>
    <source>
        <strain evidence="2">FW57</strain>
    </source>
</reference>
<protein>
    <recommendedName>
        <fullName evidence="4">Secreted protein</fullName>
    </recommendedName>
</protein>
<accession>A0AAD4F6J1</accession>
<keyword evidence="1" id="KW-0732">Signal</keyword>
<feature type="chain" id="PRO_5042232912" description="Secreted protein" evidence="1">
    <location>
        <begin position="22"/>
        <end position="114"/>
    </location>
</feature>
<gene>
    <name evidence="2" type="ORF">NEMBOFW57_003688</name>
</gene>
<organism evidence="2 3">
    <name type="scientific">Staphylotrichum longicolle</name>
    <dbReference type="NCBI Taxonomy" id="669026"/>
    <lineage>
        <taxon>Eukaryota</taxon>
        <taxon>Fungi</taxon>
        <taxon>Dikarya</taxon>
        <taxon>Ascomycota</taxon>
        <taxon>Pezizomycotina</taxon>
        <taxon>Sordariomycetes</taxon>
        <taxon>Sordariomycetidae</taxon>
        <taxon>Sordariales</taxon>
        <taxon>Chaetomiaceae</taxon>
        <taxon>Staphylotrichum</taxon>
    </lineage>
</organism>
<dbReference type="EMBL" id="JAHCVI010000001">
    <property type="protein sequence ID" value="KAG7293634.1"/>
    <property type="molecule type" value="Genomic_DNA"/>
</dbReference>
<keyword evidence="3" id="KW-1185">Reference proteome</keyword>
<evidence type="ECO:0000313" key="3">
    <source>
        <dbReference type="Proteomes" id="UP001197093"/>
    </source>
</evidence>
<evidence type="ECO:0008006" key="4">
    <source>
        <dbReference type="Google" id="ProtNLM"/>
    </source>
</evidence>
<proteinExistence type="predicted"/>
<evidence type="ECO:0000256" key="1">
    <source>
        <dbReference type="SAM" id="SignalP"/>
    </source>
</evidence>